<comment type="caution">
    <text evidence="2">The sequence shown here is derived from an EMBL/GenBank/DDBJ whole genome shotgun (WGS) entry which is preliminary data.</text>
</comment>
<reference evidence="2 3" key="1">
    <citation type="journal article" date="2023" name="Sci. Data">
        <title>Genome assembly of the Korean intertidal mud-creeper Batillaria attramentaria.</title>
        <authorList>
            <person name="Patra A.K."/>
            <person name="Ho P.T."/>
            <person name="Jun S."/>
            <person name="Lee S.J."/>
            <person name="Kim Y."/>
            <person name="Won Y.J."/>
        </authorList>
    </citation>
    <scope>NUCLEOTIDE SEQUENCE [LARGE SCALE GENOMIC DNA]</scope>
    <source>
        <strain evidence="2">Wonlab-2016</strain>
    </source>
</reference>
<protein>
    <submittedName>
        <fullName evidence="2">Uncharacterized protein</fullName>
    </submittedName>
</protein>
<accession>A0ABD0JH46</accession>
<evidence type="ECO:0000313" key="2">
    <source>
        <dbReference type="EMBL" id="KAK7473956.1"/>
    </source>
</evidence>
<organism evidence="2 3">
    <name type="scientific">Batillaria attramentaria</name>
    <dbReference type="NCBI Taxonomy" id="370345"/>
    <lineage>
        <taxon>Eukaryota</taxon>
        <taxon>Metazoa</taxon>
        <taxon>Spiralia</taxon>
        <taxon>Lophotrochozoa</taxon>
        <taxon>Mollusca</taxon>
        <taxon>Gastropoda</taxon>
        <taxon>Caenogastropoda</taxon>
        <taxon>Sorbeoconcha</taxon>
        <taxon>Cerithioidea</taxon>
        <taxon>Batillariidae</taxon>
        <taxon>Batillaria</taxon>
    </lineage>
</organism>
<proteinExistence type="predicted"/>
<evidence type="ECO:0000256" key="1">
    <source>
        <dbReference type="SAM" id="MobiDB-lite"/>
    </source>
</evidence>
<dbReference type="EMBL" id="JACVVK020000452">
    <property type="protein sequence ID" value="KAK7473956.1"/>
    <property type="molecule type" value="Genomic_DNA"/>
</dbReference>
<evidence type="ECO:0000313" key="3">
    <source>
        <dbReference type="Proteomes" id="UP001519460"/>
    </source>
</evidence>
<dbReference type="Proteomes" id="UP001519460">
    <property type="component" value="Unassembled WGS sequence"/>
</dbReference>
<sequence>RPQRFYMLNTFDQIAGTSPQQKREHSEGYEQVPGDLQPSVIYWRRALDEAEDT</sequence>
<feature type="non-terminal residue" evidence="2">
    <location>
        <position position="1"/>
    </location>
</feature>
<keyword evidence="3" id="KW-1185">Reference proteome</keyword>
<feature type="region of interest" description="Disordered" evidence="1">
    <location>
        <begin position="15"/>
        <end position="34"/>
    </location>
</feature>
<gene>
    <name evidence="2" type="ORF">BaRGS_00034785</name>
</gene>
<feature type="non-terminal residue" evidence="2">
    <location>
        <position position="53"/>
    </location>
</feature>
<name>A0ABD0JH46_9CAEN</name>
<dbReference type="AlphaFoldDB" id="A0ABD0JH46"/>